<comment type="caution">
    <text evidence="4">The sequence shown here is derived from an EMBL/GenBank/DDBJ whole genome shotgun (WGS) entry which is preliminary data.</text>
</comment>
<dbReference type="Gene3D" id="3.40.50.720">
    <property type="entry name" value="NAD(P)-binding Rossmann-like Domain"/>
    <property type="match status" value="2"/>
</dbReference>
<dbReference type="EMBL" id="JAFCLK010000011">
    <property type="protein sequence ID" value="MBR1136795.1"/>
    <property type="molecule type" value="Genomic_DNA"/>
</dbReference>
<dbReference type="PANTHER" id="PTHR43333:SF1">
    <property type="entry name" value="D-ISOMER SPECIFIC 2-HYDROXYACID DEHYDROGENASE NAD-BINDING DOMAIN-CONTAINING PROTEIN"/>
    <property type="match status" value="1"/>
</dbReference>
<evidence type="ECO:0000313" key="5">
    <source>
        <dbReference type="Proteomes" id="UP001314635"/>
    </source>
</evidence>
<dbReference type="SUPFAM" id="SSF52283">
    <property type="entry name" value="Formate/glycerate dehydrogenase catalytic domain-like"/>
    <property type="match status" value="1"/>
</dbReference>
<keyword evidence="5" id="KW-1185">Reference proteome</keyword>
<evidence type="ECO:0000256" key="1">
    <source>
        <dbReference type="ARBA" id="ARBA00023002"/>
    </source>
</evidence>
<evidence type="ECO:0000259" key="3">
    <source>
        <dbReference type="Pfam" id="PF02826"/>
    </source>
</evidence>
<dbReference type="CDD" id="cd12164">
    <property type="entry name" value="GDH_like_2"/>
    <property type="match status" value="1"/>
</dbReference>
<dbReference type="RefSeq" id="WP_172237078.1">
    <property type="nucleotide sequence ID" value="NZ_JABFDP010000014.1"/>
</dbReference>
<proteinExistence type="predicted"/>
<dbReference type="Pfam" id="PF02826">
    <property type="entry name" value="2-Hacid_dh_C"/>
    <property type="match status" value="1"/>
</dbReference>
<dbReference type="InterPro" id="IPR036291">
    <property type="entry name" value="NAD(P)-bd_dom_sf"/>
</dbReference>
<keyword evidence="1" id="KW-0560">Oxidoreductase</keyword>
<accession>A0ABS5G6J4</accession>
<dbReference type="PANTHER" id="PTHR43333">
    <property type="entry name" value="2-HACID_DH_C DOMAIN-CONTAINING PROTEIN"/>
    <property type="match status" value="1"/>
</dbReference>
<protein>
    <submittedName>
        <fullName evidence="4">Glyoxylate/hydroxypyruvate reductase A</fullName>
    </submittedName>
</protein>
<keyword evidence="2" id="KW-0520">NAD</keyword>
<dbReference type="SUPFAM" id="SSF51735">
    <property type="entry name" value="NAD(P)-binding Rossmann-fold domains"/>
    <property type="match status" value="1"/>
</dbReference>
<reference evidence="5" key="1">
    <citation type="journal article" date="2021" name="ISME J.">
        <title>Evolutionary origin and ecological implication of a unique nif island in free-living Bradyrhizobium lineages.</title>
        <authorList>
            <person name="Tao J."/>
        </authorList>
    </citation>
    <scope>NUCLEOTIDE SEQUENCE [LARGE SCALE GENOMIC DNA]</scope>
    <source>
        <strain evidence="5">SZCCT0094</strain>
    </source>
</reference>
<evidence type="ECO:0000256" key="2">
    <source>
        <dbReference type="ARBA" id="ARBA00023027"/>
    </source>
</evidence>
<evidence type="ECO:0000313" key="4">
    <source>
        <dbReference type="EMBL" id="MBR1136795.1"/>
    </source>
</evidence>
<name>A0ABS5G6J4_9BRAD</name>
<sequence length="308" mass="33598">MIRVAFLSRPGLMDPMKPLLERELPGVAVASWPEPAARDADIAVCWKPEAGALAAMPKLKLIHAIAAGVDNILSDPTLPDLPLCRIVDPGITSAMTEFVLWGALYFHRDFDRMISNARDGLWCRYDQRAARDRRIGILGLGELGTAAAVRLVELGFAVSAWSRSPRRLAGVQTYSGADALDAFLSETEILVSLLPLTPSTVGLLNAERLSRLPRGAALILCSRGEHLVLDDLVGLLRNGHLRGAVLDVFEQEPLPAEHPLWREPGVLVTPHMAAIASWEVIAQQVADNAKRLLRGEPLLNVVDRVRGY</sequence>
<dbReference type="InterPro" id="IPR006140">
    <property type="entry name" value="D-isomer_DH_NAD-bd"/>
</dbReference>
<feature type="domain" description="D-isomer specific 2-hydroxyacid dehydrogenase NAD-binding" evidence="3">
    <location>
        <begin position="103"/>
        <end position="273"/>
    </location>
</feature>
<gene>
    <name evidence="4" type="ORF">JQ619_13535</name>
</gene>
<dbReference type="Proteomes" id="UP001314635">
    <property type="component" value="Unassembled WGS sequence"/>
</dbReference>
<organism evidence="4 5">
    <name type="scientific">Bradyrhizobium denitrificans</name>
    <dbReference type="NCBI Taxonomy" id="2734912"/>
    <lineage>
        <taxon>Bacteria</taxon>
        <taxon>Pseudomonadati</taxon>
        <taxon>Pseudomonadota</taxon>
        <taxon>Alphaproteobacteria</taxon>
        <taxon>Hyphomicrobiales</taxon>
        <taxon>Nitrobacteraceae</taxon>
        <taxon>Bradyrhizobium</taxon>
    </lineage>
</organism>